<evidence type="ECO:0000313" key="3">
    <source>
        <dbReference type="Proteomes" id="UP000266673"/>
    </source>
</evidence>
<evidence type="ECO:0000256" key="1">
    <source>
        <dbReference type="SAM" id="Phobius"/>
    </source>
</evidence>
<gene>
    <name evidence="2" type="ORF">C2G38_1634695</name>
</gene>
<accession>A0A397UZ96</accession>
<dbReference type="Proteomes" id="UP000266673">
    <property type="component" value="Unassembled WGS sequence"/>
</dbReference>
<keyword evidence="1" id="KW-0812">Transmembrane</keyword>
<comment type="caution">
    <text evidence="2">The sequence shown here is derived from an EMBL/GenBank/DDBJ whole genome shotgun (WGS) entry which is preliminary data.</text>
</comment>
<dbReference type="EMBL" id="QKWP01000805">
    <property type="protein sequence ID" value="RIB14698.1"/>
    <property type="molecule type" value="Genomic_DNA"/>
</dbReference>
<feature type="transmembrane region" description="Helical" evidence="1">
    <location>
        <begin position="30"/>
        <end position="48"/>
    </location>
</feature>
<sequence>MIDRLHIGWIRIWLFWLGLTGAWVRTMNATSTSIHFSLMLLAGIPYLVRYLDNFVSRHISAWHYFLSKCQNPKFD</sequence>
<dbReference type="AlphaFoldDB" id="A0A397UZ96"/>
<reference evidence="2 3" key="1">
    <citation type="submission" date="2018-06" db="EMBL/GenBank/DDBJ databases">
        <title>Comparative genomics reveals the genomic features of Rhizophagus irregularis, R. cerebriforme, R. diaphanum and Gigaspora rosea, and their symbiotic lifestyle signature.</title>
        <authorList>
            <person name="Morin E."/>
            <person name="San Clemente H."/>
            <person name="Chen E.C.H."/>
            <person name="De La Providencia I."/>
            <person name="Hainaut M."/>
            <person name="Kuo A."/>
            <person name="Kohler A."/>
            <person name="Murat C."/>
            <person name="Tang N."/>
            <person name="Roy S."/>
            <person name="Loubradou J."/>
            <person name="Henrissat B."/>
            <person name="Grigoriev I.V."/>
            <person name="Corradi N."/>
            <person name="Roux C."/>
            <person name="Martin F.M."/>
        </authorList>
    </citation>
    <scope>NUCLEOTIDE SEQUENCE [LARGE SCALE GENOMIC DNA]</scope>
    <source>
        <strain evidence="2 3">DAOM 194757</strain>
    </source>
</reference>
<protein>
    <submittedName>
        <fullName evidence="2">Uncharacterized protein</fullName>
    </submittedName>
</protein>
<name>A0A397UZ96_9GLOM</name>
<evidence type="ECO:0000313" key="2">
    <source>
        <dbReference type="EMBL" id="RIB14698.1"/>
    </source>
</evidence>
<proteinExistence type="predicted"/>
<keyword evidence="1" id="KW-1133">Transmembrane helix</keyword>
<keyword evidence="3" id="KW-1185">Reference proteome</keyword>
<organism evidence="2 3">
    <name type="scientific">Gigaspora rosea</name>
    <dbReference type="NCBI Taxonomy" id="44941"/>
    <lineage>
        <taxon>Eukaryota</taxon>
        <taxon>Fungi</taxon>
        <taxon>Fungi incertae sedis</taxon>
        <taxon>Mucoromycota</taxon>
        <taxon>Glomeromycotina</taxon>
        <taxon>Glomeromycetes</taxon>
        <taxon>Diversisporales</taxon>
        <taxon>Gigasporaceae</taxon>
        <taxon>Gigaspora</taxon>
    </lineage>
</organism>
<keyword evidence="1" id="KW-0472">Membrane</keyword>
<feature type="transmembrane region" description="Helical" evidence="1">
    <location>
        <begin position="7"/>
        <end position="24"/>
    </location>
</feature>